<keyword evidence="3" id="KW-1185">Reference proteome</keyword>
<proteinExistence type="predicted"/>
<organism evidence="2 3">
    <name type="scientific">Acidimangrovimonas pyrenivorans</name>
    <dbReference type="NCBI Taxonomy" id="2030798"/>
    <lineage>
        <taxon>Bacteria</taxon>
        <taxon>Pseudomonadati</taxon>
        <taxon>Pseudomonadota</taxon>
        <taxon>Alphaproteobacteria</taxon>
        <taxon>Rhodobacterales</taxon>
        <taxon>Paracoccaceae</taxon>
        <taxon>Acidimangrovimonas</taxon>
    </lineage>
</organism>
<reference evidence="3" key="1">
    <citation type="journal article" date="2019" name="Int. J. Syst. Evol. Microbiol.">
        <title>The Global Catalogue of Microorganisms (GCM) 10K type strain sequencing project: providing services to taxonomists for standard genome sequencing and annotation.</title>
        <authorList>
            <consortium name="The Broad Institute Genomics Platform"/>
            <consortium name="The Broad Institute Genome Sequencing Center for Infectious Disease"/>
            <person name="Wu L."/>
            <person name="Ma J."/>
        </authorList>
    </citation>
    <scope>NUCLEOTIDE SEQUENCE [LARGE SCALE GENOMIC DNA]</scope>
    <source>
        <strain evidence="3">KCTC 62192</strain>
    </source>
</reference>
<gene>
    <name evidence="2" type="ORF">ACFOES_10935</name>
</gene>
<protein>
    <recommendedName>
        <fullName evidence="4">Tetratricopeptide repeat protein</fullName>
    </recommendedName>
</protein>
<dbReference type="EMBL" id="JBHRSK010000007">
    <property type="protein sequence ID" value="MFC2968608.1"/>
    <property type="molecule type" value="Genomic_DNA"/>
</dbReference>
<evidence type="ECO:0000256" key="1">
    <source>
        <dbReference type="SAM" id="MobiDB-lite"/>
    </source>
</evidence>
<sequence length="313" mass="35586">MFTSDREIKFSDLITYESIDDARKEIIDAEIESVLRKSHHEQFLWMERRFSMKLREGIDVWPEFVELCERRNLLTHTGGVVSQQYLKVCDQHKCNINKKVGDKLIVDHEYFEKAIETIAEIGTKLGHVMWRKFSPSERETADHDLNDLGMHLIKVGEYKTAERILELGVDFPSHHSDRVKRMMIVNLANAAKLGGDSEKAARIIGKVDWSASSPDFQICVAAVEGKVDSVCELMRNLGAKGAISASDFRDWPVFHSVRNKPEFSATFEEVFAEPLLLKQTIKSDLDDGKTTTFEGEAEAERTLDTGEPEGTIH</sequence>
<feature type="region of interest" description="Disordered" evidence="1">
    <location>
        <begin position="287"/>
        <end position="313"/>
    </location>
</feature>
<dbReference type="Proteomes" id="UP001595443">
    <property type="component" value="Unassembled WGS sequence"/>
</dbReference>
<accession>A0ABV7AHM4</accession>
<feature type="compositionally biased region" description="Basic and acidic residues" evidence="1">
    <location>
        <begin position="298"/>
        <end position="313"/>
    </location>
</feature>
<evidence type="ECO:0000313" key="2">
    <source>
        <dbReference type="EMBL" id="MFC2968608.1"/>
    </source>
</evidence>
<dbReference type="RefSeq" id="WP_377833306.1">
    <property type="nucleotide sequence ID" value="NZ_JBHRSK010000007.1"/>
</dbReference>
<name>A0ABV7AHM4_9RHOB</name>
<evidence type="ECO:0000313" key="3">
    <source>
        <dbReference type="Proteomes" id="UP001595443"/>
    </source>
</evidence>
<evidence type="ECO:0008006" key="4">
    <source>
        <dbReference type="Google" id="ProtNLM"/>
    </source>
</evidence>
<comment type="caution">
    <text evidence="2">The sequence shown here is derived from an EMBL/GenBank/DDBJ whole genome shotgun (WGS) entry which is preliminary data.</text>
</comment>